<organism evidence="2 3">
    <name type="scientific">Morus notabilis</name>
    <dbReference type="NCBI Taxonomy" id="981085"/>
    <lineage>
        <taxon>Eukaryota</taxon>
        <taxon>Viridiplantae</taxon>
        <taxon>Streptophyta</taxon>
        <taxon>Embryophyta</taxon>
        <taxon>Tracheophyta</taxon>
        <taxon>Spermatophyta</taxon>
        <taxon>Magnoliopsida</taxon>
        <taxon>eudicotyledons</taxon>
        <taxon>Gunneridae</taxon>
        <taxon>Pentapetalae</taxon>
        <taxon>rosids</taxon>
        <taxon>fabids</taxon>
        <taxon>Rosales</taxon>
        <taxon>Moraceae</taxon>
        <taxon>Moreae</taxon>
        <taxon>Morus</taxon>
    </lineage>
</organism>
<evidence type="ECO:0008006" key="4">
    <source>
        <dbReference type="Google" id="ProtNLM"/>
    </source>
</evidence>
<evidence type="ECO:0000256" key="1">
    <source>
        <dbReference type="SAM" id="MobiDB-lite"/>
    </source>
</evidence>
<dbReference type="AlphaFoldDB" id="W9QMN6"/>
<proteinExistence type="predicted"/>
<reference evidence="3" key="1">
    <citation type="submission" date="2013-01" db="EMBL/GenBank/DDBJ databases">
        <title>Draft Genome Sequence of a Mulberry Tree, Morus notabilis C.K. Schneid.</title>
        <authorList>
            <person name="He N."/>
            <person name="Zhao S."/>
        </authorList>
    </citation>
    <scope>NUCLEOTIDE SEQUENCE</scope>
</reference>
<dbReference type="InterPro" id="IPR037177">
    <property type="entry name" value="DLC_sf"/>
</dbReference>
<dbReference type="EMBL" id="KE343533">
    <property type="protein sequence ID" value="EXB33938.1"/>
    <property type="molecule type" value="Genomic_DNA"/>
</dbReference>
<dbReference type="Gene3D" id="3.30.740.10">
    <property type="entry name" value="Protein Inhibitor Of Neuronal Nitric Oxide Synthase"/>
    <property type="match status" value="1"/>
</dbReference>
<evidence type="ECO:0000313" key="3">
    <source>
        <dbReference type="Proteomes" id="UP000030645"/>
    </source>
</evidence>
<gene>
    <name evidence="2" type="ORF">L484_005836</name>
</gene>
<evidence type="ECO:0000313" key="2">
    <source>
        <dbReference type="EMBL" id="EXB33938.1"/>
    </source>
</evidence>
<sequence length="271" mass="29402">MEKQKKGFMMSFYKPATTGKHRIQLPETKPAVIEMDKNYISRSWLSRKPKGVVRQEVEHGGAEKVVGETGGGGKVVGGNGGGGGREVVIEGRKSVSHVETNLGSVIAFLQVKVLVSDMPNSMQVHAFRCARRTYDSLEKFSAKHMAYNIKKKNDSSTSESSLELRKTCGSPTDGSTTSLVSSPNCLEHHAYGLYALSLAPTVGPMAGHWPYINSTVEITLYNLAPIVRPMAVNSDTPPVTNMMNNENGPTIDLTVSGIETRHQTDDQPPAD</sequence>
<keyword evidence="3" id="KW-1185">Reference proteome</keyword>
<feature type="region of interest" description="Disordered" evidence="1">
    <location>
        <begin position="151"/>
        <end position="175"/>
    </location>
</feature>
<dbReference type="Proteomes" id="UP000030645">
    <property type="component" value="Unassembled WGS sequence"/>
</dbReference>
<name>W9QMN6_9ROSA</name>
<accession>W9QMN6</accession>
<dbReference type="GO" id="GO:0007017">
    <property type="term" value="P:microtubule-based process"/>
    <property type="evidence" value="ECO:0007669"/>
    <property type="project" value="InterPro"/>
</dbReference>
<dbReference type="GO" id="GO:0030286">
    <property type="term" value="C:dynein complex"/>
    <property type="evidence" value="ECO:0007669"/>
    <property type="project" value="InterPro"/>
</dbReference>
<dbReference type="STRING" id="981085.W9QMN6"/>
<protein>
    <recommendedName>
        <fullName evidence="4">Dynein light chain</fullName>
    </recommendedName>
</protein>
<dbReference type="eggNOG" id="KOG3430">
    <property type="taxonomic scope" value="Eukaryota"/>
</dbReference>